<gene>
    <name evidence="2" type="ORF">KDK92_05220</name>
</gene>
<evidence type="ECO:0000259" key="1">
    <source>
        <dbReference type="Pfam" id="PF12728"/>
    </source>
</evidence>
<evidence type="ECO:0000313" key="3">
    <source>
        <dbReference type="Proteomes" id="UP001056429"/>
    </source>
</evidence>
<feature type="domain" description="Helix-turn-helix" evidence="1">
    <location>
        <begin position="4"/>
        <end position="52"/>
    </location>
</feature>
<dbReference type="AlphaFoldDB" id="A0A9J6NYK2"/>
<dbReference type="SUPFAM" id="SSF46955">
    <property type="entry name" value="Putative DNA-binding domain"/>
    <property type="match status" value="1"/>
</dbReference>
<sequence>MKELFTVEEVAKVLDVHTRTVRRYIKEEKLGASKVGGQWRVDKENLKKFMNNEEVVEQFQKKQDDIILGLMEGKSNDNVTIHTIVDFKVENEDEIEKLCGRVCNTINNVESGNIKFQYTYKAETGIARFVFKGDSKNISMVVSLFEEYEK</sequence>
<dbReference type="EMBL" id="JAGSOJ010000001">
    <property type="protein sequence ID" value="MCM1989132.1"/>
    <property type="molecule type" value="Genomic_DNA"/>
</dbReference>
<dbReference type="Pfam" id="PF12728">
    <property type="entry name" value="HTH_17"/>
    <property type="match status" value="1"/>
</dbReference>
<name>A0A9J6NYK2_9CLOT</name>
<reference evidence="2" key="2">
    <citation type="submission" date="2021-04" db="EMBL/GenBank/DDBJ databases">
        <authorList>
            <person name="Dong X."/>
        </authorList>
    </citation>
    <scope>NUCLEOTIDE SEQUENCE</scope>
    <source>
        <strain evidence="2">ZWT</strain>
    </source>
</reference>
<dbReference type="Proteomes" id="UP001056429">
    <property type="component" value="Unassembled WGS sequence"/>
</dbReference>
<comment type="caution">
    <text evidence="2">The sequence shown here is derived from an EMBL/GenBank/DDBJ whole genome shotgun (WGS) entry which is preliminary data.</text>
</comment>
<dbReference type="NCBIfam" id="TIGR01764">
    <property type="entry name" value="excise"/>
    <property type="match status" value="1"/>
</dbReference>
<dbReference type="InterPro" id="IPR041657">
    <property type="entry name" value="HTH_17"/>
</dbReference>
<evidence type="ECO:0000313" key="2">
    <source>
        <dbReference type="EMBL" id="MCM1989132.1"/>
    </source>
</evidence>
<accession>A0A9J6NYK2</accession>
<dbReference type="RefSeq" id="WP_250858027.1">
    <property type="nucleotide sequence ID" value="NZ_JAGSOJ010000001.1"/>
</dbReference>
<dbReference type="GO" id="GO:0003677">
    <property type="term" value="F:DNA binding"/>
    <property type="evidence" value="ECO:0007669"/>
    <property type="project" value="InterPro"/>
</dbReference>
<dbReference type="InterPro" id="IPR009061">
    <property type="entry name" value="DNA-bd_dom_put_sf"/>
</dbReference>
<protein>
    <submittedName>
        <fullName evidence="2">Helix-turn-helix domain-containing protein</fullName>
    </submittedName>
</protein>
<dbReference type="Gene3D" id="1.10.1660.10">
    <property type="match status" value="1"/>
</dbReference>
<organism evidence="2 3">
    <name type="scientific">Oceanirhabdus seepicola</name>
    <dbReference type="NCBI Taxonomy" id="2828781"/>
    <lineage>
        <taxon>Bacteria</taxon>
        <taxon>Bacillati</taxon>
        <taxon>Bacillota</taxon>
        <taxon>Clostridia</taxon>
        <taxon>Eubacteriales</taxon>
        <taxon>Clostridiaceae</taxon>
        <taxon>Oceanirhabdus</taxon>
    </lineage>
</organism>
<reference evidence="2" key="1">
    <citation type="journal article" date="2021" name="mSystems">
        <title>Bacteria and Archaea Synergistically Convert Glycine Betaine to Biogenic Methane in the Formosa Cold Seep of the South China Sea.</title>
        <authorList>
            <person name="Li L."/>
            <person name="Zhang W."/>
            <person name="Zhang S."/>
            <person name="Song L."/>
            <person name="Sun Q."/>
            <person name="Zhang H."/>
            <person name="Xiang H."/>
            <person name="Dong X."/>
        </authorList>
    </citation>
    <scope>NUCLEOTIDE SEQUENCE</scope>
    <source>
        <strain evidence="2">ZWT</strain>
    </source>
</reference>
<keyword evidence="3" id="KW-1185">Reference proteome</keyword>
<dbReference type="InterPro" id="IPR010093">
    <property type="entry name" value="SinI_DNA-bd"/>
</dbReference>
<proteinExistence type="predicted"/>